<feature type="region of interest" description="Disordered" evidence="2">
    <location>
        <begin position="1"/>
        <end position="21"/>
    </location>
</feature>
<evidence type="ECO:0000313" key="4">
    <source>
        <dbReference type="EMBL" id="CAA9256588.1"/>
    </source>
</evidence>
<dbReference type="CDD" id="cd03375">
    <property type="entry name" value="TPP_OGFOR"/>
    <property type="match status" value="1"/>
</dbReference>
<dbReference type="EMBL" id="CADCTK010000486">
    <property type="protein sequence ID" value="CAA9256588.1"/>
    <property type="molecule type" value="Genomic_DNA"/>
</dbReference>
<dbReference type="GO" id="GO:0030976">
    <property type="term" value="F:thiamine pyrophosphate binding"/>
    <property type="evidence" value="ECO:0007669"/>
    <property type="project" value="InterPro"/>
</dbReference>
<dbReference type="AlphaFoldDB" id="A0A6J4IQA7"/>
<dbReference type="InterPro" id="IPR011766">
    <property type="entry name" value="TPP_enzyme_TPP-bd"/>
</dbReference>
<feature type="compositionally biased region" description="Polar residues" evidence="2">
    <location>
        <begin position="1"/>
        <end position="11"/>
    </location>
</feature>
<dbReference type="Pfam" id="PF02775">
    <property type="entry name" value="TPP_enzyme_C"/>
    <property type="match status" value="1"/>
</dbReference>
<dbReference type="SUPFAM" id="SSF52518">
    <property type="entry name" value="Thiamin diphosphate-binding fold (THDP-binding)"/>
    <property type="match status" value="1"/>
</dbReference>
<organism evidence="4">
    <name type="scientific">uncultured Chloroflexia bacterium</name>
    <dbReference type="NCBI Taxonomy" id="1672391"/>
    <lineage>
        <taxon>Bacteria</taxon>
        <taxon>Bacillati</taxon>
        <taxon>Chloroflexota</taxon>
        <taxon>Chloroflexia</taxon>
        <taxon>environmental samples</taxon>
    </lineage>
</organism>
<evidence type="ECO:0000259" key="3">
    <source>
        <dbReference type="Pfam" id="PF02775"/>
    </source>
</evidence>
<dbReference type="PANTHER" id="PTHR48084:SF5">
    <property type="entry name" value="BLR6744 PROTEIN"/>
    <property type="match status" value="1"/>
</dbReference>
<evidence type="ECO:0000256" key="2">
    <source>
        <dbReference type="SAM" id="MobiDB-lite"/>
    </source>
</evidence>
<keyword evidence="1 4" id="KW-0560">Oxidoreductase</keyword>
<accession>A0A6J4IQA7</accession>
<dbReference type="EC" id="1.2.7.-" evidence="4"/>
<dbReference type="Gene3D" id="3.40.50.970">
    <property type="match status" value="1"/>
</dbReference>
<evidence type="ECO:0000256" key="1">
    <source>
        <dbReference type="ARBA" id="ARBA00023002"/>
    </source>
</evidence>
<proteinExistence type="predicted"/>
<dbReference type="InterPro" id="IPR029061">
    <property type="entry name" value="THDP-binding"/>
</dbReference>
<gene>
    <name evidence="4" type="ORF">AVDCRST_MAG26-2133</name>
</gene>
<reference evidence="4" key="1">
    <citation type="submission" date="2020-02" db="EMBL/GenBank/DDBJ databases">
        <authorList>
            <person name="Meier V. D."/>
        </authorList>
    </citation>
    <scope>NUCLEOTIDE SEQUENCE</scope>
    <source>
        <strain evidence="4">AVDCRST_MAG26</strain>
    </source>
</reference>
<dbReference type="GO" id="GO:0016625">
    <property type="term" value="F:oxidoreductase activity, acting on the aldehyde or oxo group of donors, iron-sulfur protein as acceptor"/>
    <property type="evidence" value="ECO:0007669"/>
    <property type="project" value="UniProtKB-ARBA"/>
</dbReference>
<dbReference type="PANTHER" id="PTHR48084">
    <property type="entry name" value="2-OXOGLUTARATE OXIDOREDUCTASE SUBUNIT KORB-RELATED"/>
    <property type="match status" value="1"/>
</dbReference>
<feature type="domain" description="Thiamine pyrophosphate enzyme TPP-binding" evidence="3">
    <location>
        <begin position="65"/>
        <end position="213"/>
    </location>
</feature>
<name>A0A6J4IQA7_9CHLR</name>
<sequence>MATATKGSSTPAPKLNTIGLERSDYRGNPSTLCAGCGHDSISSQIMAAAWELSLQPHRIIKMSGIGCSSKSPAYFLNRSHGFNALHGRMPSVATGATTVNRSLLAIGVSGDGDTGSIGLGQFKHLLRRNVPMVYIIENNGVYGLTKGQFSATADMGQKLKYAGVNELPPIDLCLEALVADCGFVARSFAGDAKQVRELLKAAMSYEGTAVVDIISPCVTFNNHEESTKSYPYGKEHEERLHDLTFVPRREEISVEYEPGTIQEVQLHDGPVIQLRKLDAEHDPTDRAGALRLLETARAQQQFITGLIYINEARAPLPAMQRLPETPLVQLDETVLRPSREALSSVIAELS</sequence>
<protein>
    <submittedName>
        <fullName evidence="4">2-oxoglutarate/2-oxoacid ferredoxin oxidoreductase, beta subunit</fullName>
        <ecNumber evidence="4">1.2.7.-</ecNumber>
    </submittedName>
</protein>
<dbReference type="InterPro" id="IPR051457">
    <property type="entry name" value="2-oxoacid:Fd_oxidoreductase"/>
</dbReference>
<dbReference type="GO" id="GO:0045333">
    <property type="term" value="P:cellular respiration"/>
    <property type="evidence" value="ECO:0007669"/>
    <property type="project" value="UniProtKB-ARBA"/>
</dbReference>